<accession>T0YFH7</accession>
<reference evidence="2" key="2">
    <citation type="journal article" date="2014" name="ISME J.">
        <title>Microbial stratification in low pH oxic and suboxic macroscopic growths along an acid mine drainage.</title>
        <authorList>
            <person name="Mendez-Garcia C."/>
            <person name="Mesa V."/>
            <person name="Sprenger R.R."/>
            <person name="Richter M."/>
            <person name="Diez M.S."/>
            <person name="Solano J."/>
            <person name="Bargiela R."/>
            <person name="Golyshina O.V."/>
            <person name="Manteca A."/>
            <person name="Ramos J.L."/>
            <person name="Gallego J.R."/>
            <person name="Llorente I."/>
            <person name="Martins Dos Santos V.A."/>
            <person name="Jensen O.N."/>
            <person name="Pelaez A.I."/>
            <person name="Sanchez J."/>
            <person name="Ferrer M."/>
        </authorList>
    </citation>
    <scope>NUCLEOTIDE SEQUENCE</scope>
</reference>
<dbReference type="Pfam" id="PF24844">
    <property type="entry name" value="PolC_DP2_central"/>
    <property type="match status" value="1"/>
</dbReference>
<keyword evidence="2" id="KW-0548">Nucleotidyltransferase</keyword>
<organism evidence="2">
    <name type="scientific">mine drainage metagenome</name>
    <dbReference type="NCBI Taxonomy" id="410659"/>
    <lineage>
        <taxon>unclassified sequences</taxon>
        <taxon>metagenomes</taxon>
        <taxon>ecological metagenomes</taxon>
    </lineage>
</organism>
<protein>
    <submittedName>
        <fullName evidence="2">Protein containing DNA polymerase II large subunit DP2</fullName>
        <ecNumber evidence="2">2.7.7.7</ecNumber>
    </submittedName>
</protein>
<reference evidence="2" key="1">
    <citation type="submission" date="2013-08" db="EMBL/GenBank/DDBJ databases">
        <authorList>
            <person name="Mendez C."/>
            <person name="Richter M."/>
            <person name="Ferrer M."/>
            <person name="Sanchez J."/>
        </authorList>
    </citation>
    <scope>NUCLEOTIDE SEQUENCE</scope>
</reference>
<dbReference type="InterPro" id="IPR056171">
    <property type="entry name" value="PolC_DP2_central_dom"/>
</dbReference>
<gene>
    <name evidence="2" type="ORF">B1A_19702</name>
</gene>
<feature type="domain" description="DNA polymerase II large subunit DP2 central" evidence="1">
    <location>
        <begin position="2"/>
        <end position="48"/>
    </location>
</feature>
<sequence length="56" mass="5980">EIVEEFIATGCQLKVELPGKAAAITPCDTIEGPMVLTKSGRHIRLKTKGGGERNSQ</sequence>
<name>T0YFH7_9ZZZZ</name>
<evidence type="ECO:0000313" key="2">
    <source>
        <dbReference type="EMBL" id="EQD31898.1"/>
    </source>
</evidence>
<dbReference type="AlphaFoldDB" id="T0YFH7"/>
<dbReference type="EC" id="2.7.7.7" evidence="2"/>
<proteinExistence type="predicted"/>
<dbReference type="GO" id="GO:0003887">
    <property type="term" value="F:DNA-directed DNA polymerase activity"/>
    <property type="evidence" value="ECO:0007669"/>
    <property type="project" value="UniProtKB-EC"/>
</dbReference>
<comment type="caution">
    <text evidence="2">The sequence shown here is derived from an EMBL/GenBank/DDBJ whole genome shotgun (WGS) entry which is preliminary data.</text>
</comment>
<feature type="non-terminal residue" evidence="2">
    <location>
        <position position="1"/>
    </location>
</feature>
<evidence type="ECO:0000259" key="1">
    <source>
        <dbReference type="Pfam" id="PF24844"/>
    </source>
</evidence>
<dbReference type="EMBL" id="AUZX01014548">
    <property type="protein sequence ID" value="EQD31898.1"/>
    <property type="molecule type" value="Genomic_DNA"/>
</dbReference>
<keyword evidence="2" id="KW-0808">Transferase</keyword>